<dbReference type="AlphaFoldDB" id="A0A428QR23"/>
<protein>
    <submittedName>
        <fullName evidence="2">Uncharacterized protein</fullName>
    </submittedName>
</protein>
<name>A0A428QR23_9HYPO</name>
<proteinExistence type="predicted"/>
<evidence type="ECO:0000313" key="3">
    <source>
        <dbReference type="Proteomes" id="UP000288168"/>
    </source>
</evidence>
<dbReference type="OrthoDB" id="10437215at2759"/>
<organism evidence="2 3">
    <name type="scientific">Fusarium duplospermum</name>
    <dbReference type="NCBI Taxonomy" id="1325734"/>
    <lineage>
        <taxon>Eukaryota</taxon>
        <taxon>Fungi</taxon>
        <taxon>Dikarya</taxon>
        <taxon>Ascomycota</taxon>
        <taxon>Pezizomycotina</taxon>
        <taxon>Sordariomycetes</taxon>
        <taxon>Hypocreomycetidae</taxon>
        <taxon>Hypocreales</taxon>
        <taxon>Nectriaceae</taxon>
        <taxon>Fusarium</taxon>
        <taxon>Fusarium solani species complex</taxon>
    </lineage>
</organism>
<feature type="region of interest" description="Disordered" evidence="1">
    <location>
        <begin position="71"/>
        <end position="90"/>
    </location>
</feature>
<accession>A0A428QR23</accession>
<dbReference type="Proteomes" id="UP000288168">
    <property type="component" value="Unassembled WGS sequence"/>
</dbReference>
<gene>
    <name evidence="2" type="ORF">CEP54_003069</name>
</gene>
<reference evidence="2 3" key="1">
    <citation type="submission" date="2017-06" db="EMBL/GenBank/DDBJ databases">
        <title>Comparative genomic analysis of Ambrosia Fusariam Clade fungi.</title>
        <authorList>
            <person name="Stajich J.E."/>
            <person name="Carrillo J."/>
            <person name="Kijimoto T."/>
            <person name="Eskalen A."/>
            <person name="O'Donnell K."/>
            <person name="Kasson M."/>
        </authorList>
    </citation>
    <scope>NUCLEOTIDE SEQUENCE [LARGE SCALE GENOMIC DNA]</scope>
    <source>
        <strain evidence="2 3">NRRL62584</strain>
    </source>
</reference>
<dbReference type="EMBL" id="NKCI01000019">
    <property type="protein sequence ID" value="RSL67752.1"/>
    <property type="molecule type" value="Genomic_DNA"/>
</dbReference>
<evidence type="ECO:0000313" key="2">
    <source>
        <dbReference type="EMBL" id="RSL67752.1"/>
    </source>
</evidence>
<keyword evidence="3" id="KW-1185">Reference proteome</keyword>
<comment type="caution">
    <text evidence="2">The sequence shown here is derived from an EMBL/GenBank/DDBJ whole genome shotgun (WGS) entry which is preliminary data.</text>
</comment>
<feature type="compositionally biased region" description="Basic and acidic residues" evidence="1">
    <location>
        <begin position="71"/>
        <end position="89"/>
    </location>
</feature>
<evidence type="ECO:0000256" key="1">
    <source>
        <dbReference type="SAM" id="MobiDB-lite"/>
    </source>
</evidence>
<sequence>MQSHEAEVQQHQKQNALQGTEASSVRALTCYPVVEWGDLATLATFLGFSIKTAVDETIRNDHRICNLGRRDTRRLPTRDSSSRYSDKRPPTARLYPSLYAEQRCPFDILKRLPPLSIHDTRRVAFPPQVVTDISQLTQGTVYDPIYVDTVPRFDRHLSVPAAS</sequence>